<dbReference type="HOGENOM" id="CLU_2638955_0_0_1"/>
<reference evidence="2" key="2">
    <citation type="submission" date="2015-01" db="EMBL/GenBank/DDBJ databases">
        <title>Evolutionary Origins and Diversification of the Mycorrhizal Mutualists.</title>
        <authorList>
            <consortium name="DOE Joint Genome Institute"/>
            <consortium name="Mycorrhizal Genomics Consortium"/>
            <person name="Kohler A."/>
            <person name="Kuo A."/>
            <person name="Nagy L.G."/>
            <person name="Floudas D."/>
            <person name="Copeland A."/>
            <person name="Barry K.W."/>
            <person name="Cichocki N."/>
            <person name="Veneault-Fourrey C."/>
            <person name="LaButti K."/>
            <person name="Lindquist E.A."/>
            <person name="Lipzen A."/>
            <person name="Lundell T."/>
            <person name="Morin E."/>
            <person name="Murat C."/>
            <person name="Riley R."/>
            <person name="Ohm R."/>
            <person name="Sun H."/>
            <person name="Tunlid A."/>
            <person name="Henrissat B."/>
            <person name="Grigoriev I.V."/>
            <person name="Hibbett D.S."/>
            <person name="Martin F."/>
        </authorList>
    </citation>
    <scope>NUCLEOTIDE SEQUENCE [LARGE SCALE GENOMIC DNA]</scope>
    <source>
        <strain evidence="2">F 1598</strain>
    </source>
</reference>
<sequence length="77" mass="8824">MGWDTNKKINSLTTLALTLLPEIARRIFAQQYRTPLCSYFLIRAHLQVSSTLPFKPVALSNCRNSFLKIPFAIRAQE</sequence>
<gene>
    <name evidence="1" type="ORF">PILCRDRAFT_827808</name>
</gene>
<name>A0A0C3F4R0_PILCF</name>
<organism evidence="1 2">
    <name type="scientific">Piloderma croceum (strain F 1598)</name>
    <dbReference type="NCBI Taxonomy" id="765440"/>
    <lineage>
        <taxon>Eukaryota</taxon>
        <taxon>Fungi</taxon>
        <taxon>Dikarya</taxon>
        <taxon>Basidiomycota</taxon>
        <taxon>Agaricomycotina</taxon>
        <taxon>Agaricomycetes</taxon>
        <taxon>Agaricomycetidae</taxon>
        <taxon>Atheliales</taxon>
        <taxon>Atheliaceae</taxon>
        <taxon>Piloderma</taxon>
    </lineage>
</organism>
<reference evidence="1 2" key="1">
    <citation type="submission" date="2014-04" db="EMBL/GenBank/DDBJ databases">
        <authorList>
            <consortium name="DOE Joint Genome Institute"/>
            <person name="Kuo A."/>
            <person name="Tarkka M."/>
            <person name="Buscot F."/>
            <person name="Kohler A."/>
            <person name="Nagy L.G."/>
            <person name="Floudas D."/>
            <person name="Copeland A."/>
            <person name="Barry K.W."/>
            <person name="Cichocki N."/>
            <person name="Veneault-Fourrey C."/>
            <person name="LaButti K."/>
            <person name="Lindquist E.A."/>
            <person name="Lipzen A."/>
            <person name="Lundell T."/>
            <person name="Morin E."/>
            <person name="Murat C."/>
            <person name="Sun H."/>
            <person name="Tunlid A."/>
            <person name="Henrissat B."/>
            <person name="Grigoriev I.V."/>
            <person name="Hibbett D.S."/>
            <person name="Martin F."/>
            <person name="Nordberg H.P."/>
            <person name="Cantor M.N."/>
            <person name="Hua S.X."/>
        </authorList>
    </citation>
    <scope>NUCLEOTIDE SEQUENCE [LARGE SCALE GENOMIC DNA]</scope>
    <source>
        <strain evidence="1 2">F 1598</strain>
    </source>
</reference>
<dbReference type="AlphaFoldDB" id="A0A0C3F4R0"/>
<dbReference type="Proteomes" id="UP000054166">
    <property type="component" value="Unassembled WGS sequence"/>
</dbReference>
<proteinExistence type="predicted"/>
<evidence type="ECO:0000313" key="2">
    <source>
        <dbReference type="Proteomes" id="UP000054166"/>
    </source>
</evidence>
<accession>A0A0C3F4R0</accession>
<keyword evidence="2" id="KW-1185">Reference proteome</keyword>
<dbReference type="EMBL" id="KN833054">
    <property type="protein sequence ID" value="KIM74881.1"/>
    <property type="molecule type" value="Genomic_DNA"/>
</dbReference>
<evidence type="ECO:0000313" key="1">
    <source>
        <dbReference type="EMBL" id="KIM74881.1"/>
    </source>
</evidence>
<dbReference type="InParanoid" id="A0A0C3F4R0"/>
<protein>
    <submittedName>
        <fullName evidence="1">Uncharacterized protein</fullName>
    </submittedName>
</protein>